<keyword evidence="3" id="KW-1185">Reference proteome</keyword>
<feature type="domain" description="Aminoacyl-tRNA synthetase class II (G/ P/ S/T)" evidence="1">
    <location>
        <begin position="206"/>
        <end position="378"/>
    </location>
</feature>
<evidence type="ECO:0000313" key="2">
    <source>
        <dbReference type="EMBL" id="KYH33958.1"/>
    </source>
</evidence>
<evidence type="ECO:0000313" key="3">
    <source>
        <dbReference type="Proteomes" id="UP000075531"/>
    </source>
</evidence>
<dbReference type="Gene3D" id="3.30.930.10">
    <property type="entry name" value="Bira Bifunctional Protein, Domain 2"/>
    <property type="match status" value="1"/>
</dbReference>
<evidence type="ECO:0000259" key="1">
    <source>
        <dbReference type="Pfam" id="PF00587"/>
    </source>
</evidence>
<dbReference type="SUPFAM" id="SSF55681">
    <property type="entry name" value="Class II aaRS and biotin synthetases"/>
    <property type="match status" value="1"/>
</dbReference>
<dbReference type="AlphaFoldDB" id="A0A151B232"/>
<dbReference type="InterPro" id="IPR002314">
    <property type="entry name" value="aa-tRNA-synt_IIb"/>
</dbReference>
<dbReference type="InterPro" id="IPR045864">
    <property type="entry name" value="aa-tRNA-synth_II/BPL/LPL"/>
</dbReference>
<sequence>MGNWTVLENDKDICRVRLEEMMKVKIELGLDVELLEFKKSICFASEMIKGVETNGHAIVVDVAEEGDPEKIREDIINLFKKYVSTTNKEKAEFANTVEREYCCDLWDDDKLFHVFEPGVVSLNGKAQFLYDFMENEFVKLGKNMGAVWKRYPALLSIKDYQKTGYIKNSPQYSIFCANAHEDIKELEKLDKIVGTEELSDVLATPKFALSPSGCFYVYIEHKNKILDDNKMFTFTGHVFRNEGRFNYDEIGRLRDYHCTEIVFLGEEKFVKESRMYVIERIKELLIRWNLNGILIKASDPFIMPRMQKFKKIQLIDDSKYELKLNVSKDKNISVASFNLHGTAFSYPFNITMKKCEETVTGCVGFGIERWVIAFLSQYGECVERWPEDIRLAYYQNK</sequence>
<dbReference type="RefSeq" id="WP_153016322.1">
    <property type="nucleotide sequence ID" value="NZ_LTBA01000031.1"/>
</dbReference>
<gene>
    <name evidence="2" type="ORF">CLTEP_20950</name>
</gene>
<name>A0A151B232_9CLOT</name>
<dbReference type="PATRIC" id="fig|1121338.3.peg.2189"/>
<dbReference type="STRING" id="1121338.CLTEP_20950"/>
<protein>
    <submittedName>
        <fullName evidence="2">Amino acid--[acyl-carrier-protein] ligase</fullName>
        <ecNumber evidence="2">6.2.1.-</ecNumber>
    </submittedName>
</protein>
<dbReference type="GO" id="GO:0006418">
    <property type="term" value="P:tRNA aminoacylation for protein translation"/>
    <property type="evidence" value="ECO:0007669"/>
    <property type="project" value="InterPro"/>
</dbReference>
<accession>A0A151B232</accession>
<dbReference type="SMR" id="A0A151B232"/>
<dbReference type="OrthoDB" id="583154at2"/>
<dbReference type="EMBL" id="LTBA01000031">
    <property type="protein sequence ID" value="KYH33958.1"/>
    <property type="molecule type" value="Genomic_DNA"/>
</dbReference>
<proteinExistence type="predicted"/>
<organism evidence="2 3">
    <name type="scientific">Clostridium tepidiprofundi DSM 19306</name>
    <dbReference type="NCBI Taxonomy" id="1121338"/>
    <lineage>
        <taxon>Bacteria</taxon>
        <taxon>Bacillati</taxon>
        <taxon>Bacillota</taxon>
        <taxon>Clostridia</taxon>
        <taxon>Eubacteriales</taxon>
        <taxon>Clostridiaceae</taxon>
        <taxon>Clostridium</taxon>
    </lineage>
</organism>
<comment type="caution">
    <text evidence="2">The sequence shown here is derived from an EMBL/GenBank/DDBJ whole genome shotgun (WGS) entry which is preliminary data.</text>
</comment>
<dbReference type="Proteomes" id="UP000075531">
    <property type="component" value="Unassembled WGS sequence"/>
</dbReference>
<dbReference type="Pfam" id="PF00587">
    <property type="entry name" value="tRNA-synt_2b"/>
    <property type="match status" value="1"/>
</dbReference>
<reference evidence="2 3" key="1">
    <citation type="submission" date="2016-02" db="EMBL/GenBank/DDBJ databases">
        <title>Genome sequence of Clostridium tepidiprofundi DSM 19306.</title>
        <authorList>
            <person name="Poehlein A."/>
            <person name="Daniel R."/>
        </authorList>
    </citation>
    <scope>NUCLEOTIDE SEQUENCE [LARGE SCALE GENOMIC DNA]</scope>
    <source>
        <strain evidence="2 3">DSM 19306</strain>
    </source>
</reference>
<dbReference type="GO" id="GO:0005524">
    <property type="term" value="F:ATP binding"/>
    <property type="evidence" value="ECO:0007669"/>
    <property type="project" value="InterPro"/>
</dbReference>
<dbReference type="GO" id="GO:0016740">
    <property type="term" value="F:transferase activity"/>
    <property type="evidence" value="ECO:0007669"/>
    <property type="project" value="UniProtKB-ARBA"/>
</dbReference>
<dbReference type="GO" id="GO:0004812">
    <property type="term" value="F:aminoacyl-tRNA ligase activity"/>
    <property type="evidence" value="ECO:0007669"/>
    <property type="project" value="InterPro"/>
</dbReference>
<dbReference type="EC" id="6.2.1.-" evidence="2"/>
<dbReference type="GO" id="GO:0140096">
    <property type="term" value="F:catalytic activity, acting on a protein"/>
    <property type="evidence" value="ECO:0007669"/>
    <property type="project" value="UniProtKB-ARBA"/>
</dbReference>
<keyword evidence="2" id="KW-0436">Ligase</keyword>